<evidence type="ECO:0000313" key="2">
    <source>
        <dbReference type="Proteomes" id="UP000821845"/>
    </source>
</evidence>
<accession>A0ACB7TGH0</accession>
<evidence type="ECO:0000313" key="1">
    <source>
        <dbReference type="EMBL" id="KAH6946637.1"/>
    </source>
</evidence>
<dbReference type="Proteomes" id="UP000821845">
    <property type="component" value="Chromosome 1"/>
</dbReference>
<name>A0ACB7TGH0_HYAAI</name>
<organism evidence="1 2">
    <name type="scientific">Hyalomma asiaticum</name>
    <name type="common">Tick</name>
    <dbReference type="NCBI Taxonomy" id="266040"/>
    <lineage>
        <taxon>Eukaryota</taxon>
        <taxon>Metazoa</taxon>
        <taxon>Ecdysozoa</taxon>
        <taxon>Arthropoda</taxon>
        <taxon>Chelicerata</taxon>
        <taxon>Arachnida</taxon>
        <taxon>Acari</taxon>
        <taxon>Parasitiformes</taxon>
        <taxon>Ixodida</taxon>
        <taxon>Ixodoidea</taxon>
        <taxon>Ixodidae</taxon>
        <taxon>Hyalomminae</taxon>
        <taxon>Hyalomma</taxon>
    </lineage>
</organism>
<keyword evidence="2" id="KW-1185">Reference proteome</keyword>
<gene>
    <name evidence="1" type="ORF">HPB50_014262</name>
</gene>
<reference evidence="1" key="1">
    <citation type="submission" date="2020-05" db="EMBL/GenBank/DDBJ databases">
        <title>Large-scale comparative analyses of tick genomes elucidate their genetic diversity and vector capacities.</title>
        <authorList>
            <person name="Jia N."/>
            <person name="Wang J."/>
            <person name="Shi W."/>
            <person name="Du L."/>
            <person name="Sun Y."/>
            <person name="Zhan W."/>
            <person name="Jiang J."/>
            <person name="Wang Q."/>
            <person name="Zhang B."/>
            <person name="Ji P."/>
            <person name="Sakyi L.B."/>
            <person name="Cui X."/>
            <person name="Yuan T."/>
            <person name="Jiang B."/>
            <person name="Yang W."/>
            <person name="Lam T.T.-Y."/>
            <person name="Chang Q."/>
            <person name="Ding S."/>
            <person name="Wang X."/>
            <person name="Zhu J."/>
            <person name="Ruan X."/>
            <person name="Zhao L."/>
            <person name="Wei J."/>
            <person name="Que T."/>
            <person name="Du C."/>
            <person name="Cheng J."/>
            <person name="Dai P."/>
            <person name="Han X."/>
            <person name="Huang E."/>
            <person name="Gao Y."/>
            <person name="Liu J."/>
            <person name="Shao H."/>
            <person name="Ye R."/>
            <person name="Li L."/>
            <person name="Wei W."/>
            <person name="Wang X."/>
            <person name="Wang C."/>
            <person name="Yang T."/>
            <person name="Huo Q."/>
            <person name="Li W."/>
            <person name="Guo W."/>
            <person name="Chen H."/>
            <person name="Zhou L."/>
            <person name="Ni X."/>
            <person name="Tian J."/>
            <person name="Zhou Y."/>
            <person name="Sheng Y."/>
            <person name="Liu T."/>
            <person name="Pan Y."/>
            <person name="Xia L."/>
            <person name="Li J."/>
            <person name="Zhao F."/>
            <person name="Cao W."/>
        </authorList>
    </citation>
    <scope>NUCLEOTIDE SEQUENCE</scope>
    <source>
        <strain evidence="1">Hyas-2018</strain>
    </source>
</reference>
<dbReference type="EMBL" id="CM023481">
    <property type="protein sequence ID" value="KAH6946637.1"/>
    <property type="molecule type" value="Genomic_DNA"/>
</dbReference>
<comment type="caution">
    <text evidence="1">The sequence shown here is derived from an EMBL/GenBank/DDBJ whole genome shotgun (WGS) entry which is preliminary data.</text>
</comment>
<proteinExistence type="predicted"/>
<protein>
    <submittedName>
        <fullName evidence="1">Uncharacterized protein</fullName>
    </submittedName>
</protein>
<sequence>MIFSTFPGYDPEFRYLMGLIPDKVDKVDMVSLFARYPTERCKIREVIQGSVLSRQYGAHSPQRAWIAPTHLTRTSRQHQSRCGGACLASAADFSRSYPLSVPGCFHPFAAECQIPCCTAKRKEADSALDRRPSDMPSHAGPFSDTETCFAIGPPEVAEGAPPRHASLS</sequence>